<dbReference type="SUPFAM" id="SSF53098">
    <property type="entry name" value="Ribonuclease H-like"/>
    <property type="match status" value="1"/>
</dbReference>
<sequence>MCVSICTDGAAALTGSKKGFKAKVLEVSSNIMFNHCMIHREALASKKLQPDVNKVLLNAICVINFIKSKSLNSRLFTILCNEMGSDHEKLLLHTEVRWLSRGKILSRLFELRDEARIFLLERNNKLSEHFLDEQWLAILGYLADIFEKLNCLNLSLQGKNTNILFLSDKINAFKKKILLWKNYIDDDKFEMFSYLSEFLSNNDVDINMIKEIITTHLISLQTNFNARFEDFPKESLGWIRNPFHFNINEIKLGNLKISEELIDLSSDENLRIRFQENACDTFWISIKSEYPELSKQAISILLPFASTYLCETAFSTLTIIKNKYRSRLNVEADLRVAVSNIKPNIESIMSTMQAQVSH</sequence>
<proteinExistence type="predicted"/>
<name>A0A8R1W9Y5_ACYPI</name>
<dbReference type="Pfam" id="PF05699">
    <property type="entry name" value="Dimer_Tnp_hAT"/>
    <property type="match status" value="1"/>
</dbReference>
<dbReference type="AlphaFoldDB" id="A0A8R1W9Y5"/>
<dbReference type="PANTHER" id="PTHR45913:SF19">
    <property type="entry name" value="LOW QUALITY PROTEIN: ZINC FINGER BED DOMAIN-CONTAINING PROTEIN 5-LIKE"/>
    <property type="match status" value="1"/>
</dbReference>
<evidence type="ECO:0000313" key="2">
    <source>
        <dbReference type="EnsemblMetazoa" id="XP_003245080.2"/>
    </source>
</evidence>
<evidence type="ECO:0000313" key="3">
    <source>
        <dbReference type="Proteomes" id="UP000007819"/>
    </source>
</evidence>
<organism evidence="2 3">
    <name type="scientific">Acyrthosiphon pisum</name>
    <name type="common">Pea aphid</name>
    <dbReference type="NCBI Taxonomy" id="7029"/>
    <lineage>
        <taxon>Eukaryota</taxon>
        <taxon>Metazoa</taxon>
        <taxon>Ecdysozoa</taxon>
        <taxon>Arthropoda</taxon>
        <taxon>Hexapoda</taxon>
        <taxon>Insecta</taxon>
        <taxon>Pterygota</taxon>
        <taxon>Neoptera</taxon>
        <taxon>Paraneoptera</taxon>
        <taxon>Hemiptera</taxon>
        <taxon>Sternorrhyncha</taxon>
        <taxon>Aphidomorpha</taxon>
        <taxon>Aphidoidea</taxon>
        <taxon>Aphididae</taxon>
        <taxon>Macrosiphini</taxon>
        <taxon>Acyrthosiphon</taxon>
    </lineage>
</organism>
<dbReference type="EnsemblMetazoa" id="XM_003245032.2">
    <property type="protein sequence ID" value="XP_003245080.2"/>
    <property type="gene ID" value="LOC100571744"/>
</dbReference>
<dbReference type="PANTHER" id="PTHR45913">
    <property type="entry name" value="EPM2A-INTERACTING PROTEIN 1"/>
    <property type="match status" value="1"/>
</dbReference>
<dbReference type="InterPro" id="IPR008906">
    <property type="entry name" value="HATC_C_dom"/>
</dbReference>
<reference evidence="3" key="1">
    <citation type="submission" date="2010-06" db="EMBL/GenBank/DDBJ databases">
        <authorList>
            <person name="Jiang H."/>
            <person name="Abraham K."/>
            <person name="Ali S."/>
            <person name="Alsbrooks S.L."/>
            <person name="Anim B.N."/>
            <person name="Anosike U.S."/>
            <person name="Attaway T."/>
            <person name="Bandaranaike D.P."/>
            <person name="Battles P.K."/>
            <person name="Bell S.N."/>
            <person name="Bell A.V."/>
            <person name="Beltran B."/>
            <person name="Bickham C."/>
            <person name="Bustamante Y."/>
            <person name="Caleb T."/>
            <person name="Canada A."/>
            <person name="Cardenas V."/>
            <person name="Carter K."/>
            <person name="Chacko J."/>
            <person name="Chandrabose M.N."/>
            <person name="Chavez D."/>
            <person name="Chavez A."/>
            <person name="Chen L."/>
            <person name="Chu H.-S."/>
            <person name="Claassen K.J."/>
            <person name="Cockrell R."/>
            <person name="Collins M."/>
            <person name="Cooper J.A."/>
            <person name="Cree A."/>
            <person name="Curry S.M."/>
            <person name="Da Y."/>
            <person name="Dao M.D."/>
            <person name="Das B."/>
            <person name="Davila M.-L."/>
            <person name="Davy-Carroll L."/>
            <person name="Denson S."/>
            <person name="Dinh H."/>
            <person name="Ebong V.E."/>
            <person name="Edwards J.R."/>
            <person name="Egan A."/>
            <person name="El-Daye J."/>
            <person name="Escobedo L."/>
            <person name="Fernandez S."/>
            <person name="Fernando P.R."/>
            <person name="Flagg N."/>
            <person name="Forbes L.D."/>
            <person name="Fowler R.G."/>
            <person name="Fu Q."/>
            <person name="Gabisi R.A."/>
            <person name="Ganer J."/>
            <person name="Garbino Pronczuk A."/>
            <person name="Garcia R.M."/>
            <person name="Garner T."/>
            <person name="Garrett T.E."/>
            <person name="Gonzalez D.A."/>
            <person name="Hamid H."/>
            <person name="Hawkins E.S."/>
            <person name="Hirani K."/>
            <person name="Hogues M.E."/>
            <person name="Hollins B."/>
            <person name="Hsiao C.-H."/>
            <person name="Jabil R."/>
            <person name="James M.L."/>
            <person name="Jhangiani S.N."/>
            <person name="Johnson B."/>
            <person name="Johnson Q."/>
            <person name="Joshi V."/>
            <person name="Kalu J.B."/>
            <person name="Kam C."/>
            <person name="Kashfia A."/>
            <person name="Keebler J."/>
            <person name="Kisamo H."/>
            <person name="Kovar C.L."/>
            <person name="Lago L.A."/>
            <person name="Lai C.-Y."/>
            <person name="Laidlaw J."/>
            <person name="Lara F."/>
            <person name="Le T.-K."/>
            <person name="Lee S.L."/>
            <person name="Legall F.H."/>
            <person name="Lemon S.J."/>
            <person name="Lewis L.R."/>
            <person name="Li B."/>
            <person name="Liu Y."/>
            <person name="Liu Y.-S."/>
            <person name="Lopez J."/>
            <person name="Lozado R.J."/>
            <person name="Lu J."/>
            <person name="Madu R.C."/>
            <person name="Maheshwari M."/>
            <person name="Maheshwari R."/>
            <person name="Malloy K."/>
            <person name="Martinez E."/>
            <person name="Mathew T."/>
            <person name="Mercado I.C."/>
            <person name="Mercado C."/>
            <person name="Meyer B."/>
            <person name="Montgomery K."/>
            <person name="Morgan M.B."/>
            <person name="Munidasa M."/>
            <person name="Nazareth L.V."/>
            <person name="Nelson J."/>
            <person name="Ng B.M."/>
            <person name="Nguyen N.B."/>
            <person name="Nguyen P.Q."/>
            <person name="Nguyen T."/>
            <person name="Obregon M."/>
            <person name="Okwuonu G.O."/>
            <person name="Onwere C.G."/>
            <person name="Orozco G."/>
            <person name="Parra A."/>
            <person name="Patel S."/>
            <person name="Patil S."/>
            <person name="Perez A."/>
            <person name="Perez Y."/>
            <person name="Pham C."/>
            <person name="Primus E.L."/>
            <person name="Pu L.-L."/>
            <person name="Puazo M."/>
            <person name="Qin X."/>
            <person name="Quiroz J.B."/>
            <person name="Reese J."/>
            <person name="Richards S."/>
            <person name="Rives C.M."/>
            <person name="Robberts R."/>
            <person name="Ruiz S.J."/>
            <person name="Ruiz M.J."/>
            <person name="Santibanez J."/>
            <person name="Schneider B.W."/>
            <person name="Sisson I."/>
            <person name="Smith M."/>
            <person name="Sodergren E."/>
            <person name="Song X.-Z."/>
            <person name="Song B.B."/>
            <person name="Summersgill H."/>
            <person name="Thelus R."/>
            <person name="Thornton R.D."/>
            <person name="Trejos Z.Y."/>
            <person name="Usmani K."/>
            <person name="Vattathil S."/>
            <person name="Villasana D."/>
            <person name="Walker D.L."/>
            <person name="Wang S."/>
            <person name="Wang K."/>
            <person name="White C.S."/>
            <person name="Williams A.C."/>
            <person name="Williamson J."/>
            <person name="Wilson K."/>
            <person name="Woghiren I.O."/>
            <person name="Woodworth J.R."/>
            <person name="Worley K.C."/>
            <person name="Wright R.A."/>
            <person name="Wu W."/>
            <person name="Young L."/>
            <person name="Zhang L."/>
            <person name="Zhang J."/>
            <person name="Zhu Y."/>
            <person name="Muzny D.M."/>
            <person name="Weinstock G."/>
            <person name="Gibbs R.A."/>
        </authorList>
    </citation>
    <scope>NUCLEOTIDE SEQUENCE [LARGE SCALE GENOMIC DNA]</scope>
    <source>
        <strain evidence="3">LSR1</strain>
    </source>
</reference>
<dbReference type="KEGG" id="api:100571744"/>
<dbReference type="GeneID" id="100571744"/>
<reference evidence="2" key="2">
    <citation type="submission" date="2022-06" db="UniProtKB">
        <authorList>
            <consortium name="EnsemblMetazoa"/>
        </authorList>
    </citation>
    <scope>IDENTIFICATION</scope>
</reference>
<dbReference type="Proteomes" id="UP000007819">
    <property type="component" value="Unassembled WGS sequence"/>
</dbReference>
<accession>A0A8R1W9Y5</accession>
<feature type="domain" description="HAT C-terminal dimerisation" evidence="1">
    <location>
        <begin position="282"/>
        <end position="332"/>
    </location>
</feature>
<protein>
    <recommendedName>
        <fullName evidence="1">HAT C-terminal dimerisation domain-containing protein</fullName>
    </recommendedName>
</protein>
<dbReference type="RefSeq" id="XP_003245080.2">
    <property type="nucleotide sequence ID" value="XM_003245032.2"/>
</dbReference>
<dbReference type="InterPro" id="IPR012337">
    <property type="entry name" value="RNaseH-like_sf"/>
</dbReference>
<evidence type="ECO:0000259" key="1">
    <source>
        <dbReference type="Pfam" id="PF05699"/>
    </source>
</evidence>
<dbReference type="GO" id="GO:0046983">
    <property type="term" value="F:protein dimerization activity"/>
    <property type="evidence" value="ECO:0007669"/>
    <property type="project" value="InterPro"/>
</dbReference>
<keyword evidence="3" id="KW-1185">Reference proteome</keyword>
<dbReference type="OrthoDB" id="10062525at2759"/>